<keyword evidence="2" id="KW-1185">Reference proteome</keyword>
<accession>A0ABS3G6T9</accession>
<keyword evidence="1" id="KW-0413">Isomerase</keyword>
<dbReference type="EMBL" id="JAFLNL010000006">
    <property type="protein sequence ID" value="MBO0354797.1"/>
    <property type="molecule type" value="Genomic_DNA"/>
</dbReference>
<dbReference type="PROSITE" id="PS51257">
    <property type="entry name" value="PROKAR_LIPOPROTEIN"/>
    <property type="match status" value="1"/>
</dbReference>
<dbReference type="Proteomes" id="UP000664044">
    <property type="component" value="Unassembled WGS sequence"/>
</dbReference>
<comment type="caution">
    <text evidence="1">The sequence shown here is derived from an EMBL/GenBank/DDBJ whole genome shotgun (WGS) entry which is preliminary data.</text>
</comment>
<protein>
    <submittedName>
        <fullName evidence="1">Peptidyl-prolyl cis-trans isomerase</fullName>
    </submittedName>
</protein>
<name>A0ABS3G6T9_9FLAO</name>
<reference evidence="1 2" key="1">
    <citation type="submission" date="2021-03" db="EMBL/GenBank/DDBJ databases">
        <title>Muricauda lutimaris sp. nov. and Muricauda ruestringensis sp. nov, two marine members of the Flavobacteriaceae isolated from deep sea sediments of Western Pacific.</title>
        <authorList>
            <person name="Zhao S."/>
            <person name="Liu R."/>
        </authorList>
    </citation>
    <scope>NUCLEOTIDE SEQUENCE [LARGE SCALE GENOMIC DNA]</scope>
    <source>
        <strain evidence="1 2">BC31-1-A7</strain>
    </source>
</reference>
<dbReference type="GO" id="GO:0016853">
    <property type="term" value="F:isomerase activity"/>
    <property type="evidence" value="ECO:0007669"/>
    <property type="project" value="UniProtKB-KW"/>
</dbReference>
<dbReference type="RefSeq" id="WP_207034253.1">
    <property type="nucleotide sequence ID" value="NZ_JAFLNL010000006.1"/>
</dbReference>
<evidence type="ECO:0000313" key="1">
    <source>
        <dbReference type="EMBL" id="MBO0354797.1"/>
    </source>
</evidence>
<evidence type="ECO:0000313" key="2">
    <source>
        <dbReference type="Proteomes" id="UP000664044"/>
    </source>
</evidence>
<sequence>MLKLQKHTLFLLGTFVAILVSSCEGLFNEEEEKEPLARVGDTFLYKEDIASLIGDDMTTQDSTIFVNNYINNWASKQLLLSKSKINLPEEKLAEFDRLVSDYRADLYTRAYIEALVNQSQDTSVTKSQLQEFYEREKENFKLNEKLVQLRFVGMSGQFLDRDGVESKIKRWEDSDRRYLDSIAVQFKKIHFNDSIWVSASRVIQEIPPLTQANEESHLKKSQFFELQDSLEVYLGLVTNVLEVNETAPFDYVEPDIRQLILNRRRLNYIKQLETEIIDEAIKKNEFEVYDKEN</sequence>
<organism evidence="1 2">
    <name type="scientific">Flagellimonas aurea</name>
    <dbReference type="NCBI Taxonomy" id="2915619"/>
    <lineage>
        <taxon>Bacteria</taxon>
        <taxon>Pseudomonadati</taxon>
        <taxon>Bacteroidota</taxon>
        <taxon>Flavobacteriia</taxon>
        <taxon>Flavobacteriales</taxon>
        <taxon>Flavobacteriaceae</taxon>
        <taxon>Flagellimonas</taxon>
    </lineage>
</organism>
<proteinExistence type="predicted"/>
<gene>
    <name evidence="1" type="ORF">J0656_12295</name>
</gene>